<gene>
    <name evidence="9" type="primary">LOC109468702</name>
</gene>
<dbReference type="Proteomes" id="UP000515135">
    <property type="component" value="Unplaced"/>
</dbReference>
<evidence type="ECO:0000256" key="7">
    <source>
        <dbReference type="RuleBase" id="RU910716"/>
    </source>
</evidence>
<reference evidence="9" key="1">
    <citation type="submission" date="2025-08" db="UniProtKB">
        <authorList>
            <consortium name="RefSeq"/>
        </authorList>
    </citation>
    <scope>IDENTIFICATION</scope>
    <source>
        <tissue evidence="9">Gonad</tissue>
    </source>
</reference>
<sequence>MDETTSLMIEEVATPVTGLWSRFLSAAACGWKKLLSAWNSNLVQMRLVLISLLLYMADIITDIMLAKQYYSNGDYHWFGWTIGFVMAPPAVMNFMLLVYDIDLLDIKLSLRKWEKCLLNFSCFALPVMKYVEIINLLDGGKEVKESLKKNLRRFHLVEAMLESLPQLCLQIYIIRSTHEQVSVLKVITMVISLLAAVKAVVTCMYYDRRSTYMGPATQLWSRFLSAWNSNPEQMRLVLISLLLYMADVFTDFNMLVVQYYKKVDYHWFGHVGKAVLQQWGLSLVWLDNRVRMYNGTTSCNEHSIISV</sequence>
<dbReference type="PANTHER" id="PTHR16024:SF28">
    <property type="entry name" value="XK-RELATED PROTEIN"/>
    <property type="match status" value="1"/>
</dbReference>
<evidence type="ECO:0000256" key="4">
    <source>
        <dbReference type="ARBA" id="ARBA00022692"/>
    </source>
</evidence>
<feature type="transmembrane region" description="Helical" evidence="7">
    <location>
        <begin position="236"/>
        <end position="260"/>
    </location>
</feature>
<evidence type="ECO:0000313" key="9">
    <source>
        <dbReference type="RefSeq" id="XP_019622575.1"/>
    </source>
</evidence>
<proteinExistence type="inferred from homology"/>
<comment type="similarity">
    <text evidence="2 7">Belongs to the XK family.</text>
</comment>
<feature type="transmembrane region" description="Helical" evidence="7">
    <location>
        <begin position="186"/>
        <end position="206"/>
    </location>
</feature>
<evidence type="ECO:0000256" key="1">
    <source>
        <dbReference type="ARBA" id="ARBA00004651"/>
    </source>
</evidence>
<comment type="subcellular location">
    <subcellularLocation>
        <location evidence="1">Cell membrane</location>
        <topology evidence="1">Multi-pass membrane protein</topology>
    </subcellularLocation>
    <subcellularLocation>
        <location evidence="7">Membrane</location>
        <topology evidence="7">Multi-pass membrane protein</topology>
    </subcellularLocation>
</comment>
<name>A0A6P4Y104_BRABE</name>
<dbReference type="AlphaFoldDB" id="A0A6P4Y104"/>
<dbReference type="InterPro" id="IPR018629">
    <property type="entry name" value="XK-rel"/>
</dbReference>
<evidence type="ECO:0000313" key="8">
    <source>
        <dbReference type="Proteomes" id="UP000515135"/>
    </source>
</evidence>
<keyword evidence="4 7" id="KW-0812">Transmembrane</keyword>
<accession>A0A6P4Y104</accession>
<dbReference type="Pfam" id="PF09815">
    <property type="entry name" value="XK-related"/>
    <property type="match status" value="1"/>
</dbReference>
<keyword evidence="8" id="KW-1185">Reference proteome</keyword>
<feature type="transmembrane region" description="Helical" evidence="7">
    <location>
        <begin position="43"/>
        <end position="65"/>
    </location>
</feature>
<keyword evidence="6 7" id="KW-0472">Membrane</keyword>
<evidence type="ECO:0000256" key="2">
    <source>
        <dbReference type="ARBA" id="ARBA00008789"/>
    </source>
</evidence>
<keyword evidence="3" id="KW-1003">Cell membrane</keyword>
<evidence type="ECO:0000256" key="5">
    <source>
        <dbReference type="ARBA" id="ARBA00022989"/>
    </source>
</evidence>
<dbReference type="KEGG" id="bbel:109468702"/>
<organism evidence="8 9">
    <name type="scientific">Branchiostoma belcheri</name>
    <name type="common">Amphioxus</name>
    <dbReference type="NCBI Taxonomy" id="7741"/>
    <lineage>
        <taxon>Eukaryota</taxon>
        <taxon>Metazoa</taxon>
        <taxon>Chordata</taxon>
        <taxon>Cephalochordata</taxon>
        <taxon>Leptocardii</taxon>
        <taxon>Amphioxiformes</taxon>
        <taxon>Branchiostomatidae</taxon>
        <taxon>Branchiostoma</taxon>
    </lineage>
</organism>
<dbReference type="GeneID" id="109468702"/>
<feature type="transmembrane region" description="Helical" evidence="7">
    <location>
        <begin position="77"/>
        <end position="99"/>
    </location>
</feature>
<protein>
    <recommendedName>
        <fullName evidence="7">XK-related protein</fullName>
    </recommendedName>
</protein>
<dbReference type="PANTHER" id="PTHR16024">
    <property type="entry name" value="XK-RELATED PROTEIN"/>
    <property type="match status" value="1"/>
</dbReference>
<dbReference type="InterPro" id="IPR050895">
    <property type="entry name" value="XK-related_scramblase"/>
</dbReference>
<dbReference type="GO" id="GO:0005886">
    <property type="term" value="C:plasma membrane"/>
    <property type="evidence" value="ECO:0007669"/>
    <property type="project" value="UniProtKB-SubCell"/>
</dbReference>
<evidence type="ECO:0000256" key="3">
    <source>
        <dbReference type="ARBA" id="ARBA00022475"/>
    </source>
</evidence>
<evidence type="ECO:0000256" key="6">
    <source>
        <dbReference type="ARBA" id="ARBA00023136"/>
    </source>
</evidence>
<dbReference type="OrthoDB" id="6136301at2759"/>
<dbReference type="RefSeq" id="XP_019622575.1">
    <property type="nucleotide sequence ID" value="XM_019767016.1"/>
</dbReference>
<keyword evidence="5 7" id="KW-1133">Transmembrane helix</keyword>